<sequence length="302" mass="32731">MPSLMRSVRGGPTDTPSMRARDWPRDDSLAAFRTRVDLEDSRSLSTLIESEIIPRLMVAHASDTRPPASAALEPGETIDPAEVAELAPLALQVEADTLLAHVERILARGVSVDTVMVDLLAPAARLLGEYWDDDRCDFMDVTMGLWRLQEVLHEIGGQASLGRKWAAERYSALFASMPGDQHSFGTVVIGEVFRRDGWETDRLSDADVSGLLQRVSGGWFDLIGLTISLDSHIAHLPALIAAMRNVSRNPRACVMVGGRVFIANPDLAVQIGADGTAPDAKLALRMASALVRSRAAEVAVCR</sequence>
<evidence type="ECO:0000313" key="4">
    <source>
        <dbReference type="Proteomes" id="UP000032300"/>
    </source>
</evidence>
<dbReference type="GO" id="GO:0031419">
    <property type="term" value="F:cobalamin binding"/>
    <property type="evidence" value="ECO:0007669"/>
    <property type="project" value="InterPro"/>
</dbReference>
<dbReference type="GO" id="GO:0046872">
    <property type="term" value="F:metal ion binding"/>
    <property type="evidence" value="ECO:0007669"/>
    <property type="project" value="InterPro"/>
</dbReference>
<reference evidence="3 4" key="2">
    <citation type="submission" date="2015-02" db="EMBL/GenBank/DDBJ databases">
        <title>The complete genome of Sphingomonas hengshuiensis sp. WHSC-8 isolated from soil of Hengshui Lake.</title>
        <authorList>
            <person name="Wei S."/>
            <person name="Guo J."/>
            <person name="Su C."/>
            <person name="Wu R."/>
            <person name="Zhang Z."/>
            <person name="Liang K."/>
            <person name="Li H."/>
            <person name="Wang T."/>
            <person name="Liu H."/>
            <person name="Zhang C."/>
            <person name="Li Z."/>
            <person name="Wang Q."/>
            <person name="Meng J."/>
        </authorList>
    </citation>
    <scope>NUCLEOTIDE SEQUENCE [LARGE SCALE GENOMIC DNA]</scope>
    <source>
        <strain evidence="3 4">WHSC-8</strain>
    </source>
</reference>
<dbReference type="PROSITE" id="PS51332">
    <property type="entry name" value="B12_BINDING"/>
    <property type="match status" value="1"/>
</dbReference>
<dbReference type="Pfam" id="PF02310">
    <property type="entry name" value="B12-binding"/>
    <property type="match status" value="1"/>
</dbReference>
<dbReference type="SUPFAM" id="SSF52242">
    <property type="entry name" value="Cobalamin (vitamin B12)-binding domain"/>
    <property type="match status" value="1"/>
</dbReference>
<evidence type="ECO:0000259" key="2">
    <source>
        <dbReference type="PROSITE" id="PS51332"/>
    </source>
</evidence>
<reference evidence="3 4" key="1">
    <citation type="journal article" date="2015" name="Int. J. Syst. Evol. Microbiol.">
        <title>Sphingomonas hengshuiensis sp. nov., isolated from lake wetland.</title>
        <authorList>
            <person name="Wei S."/>
            <person name="Wang T."/>
            <person name="Liu H."/>
            <person name="Zhang C."/>
            <person name="Guo J."/>
            <person name="Wang Q."/>
            <person name="Liang K."/>
            <person name="Zhang Z."/>
        </authorList>
    </citation>
    <scope>NUCLEOTIDE SEQUENCE [LARGE SCALE GENOMIC DNA]</scope>
    <source>
        <strain evidence="3 4">WHSC-8</strain>
    </source>
</reference>
<dbReference type="AlphaFoldDB" id="A0A7U5BF04"/>
<feature type="region of interest" description="Disordered" evidence="1">
    <location>
        <begin position="1"/>
        <end position="22"/>
    </location>
</feature>
<dbReference type="Proteomes" id="UP000032300">
    <property type="component" value="Chromosome"/>
</dbReference>
<protein>
    <submittedName>
        <fullName evidence="3">Cobalamin-binding protein</fullName>
    </submittedName>
</protein>
<name>A0A7U5BF04_9SPHN</name>
<accession>A0A7U5BF04</accession>
<keyword evidence="4" id="KW-1185">Reference proteome</keyword>
<organism evidence="3 4">
    <name type="scientific">Sphingomonas hengshuiensis</name>
    <dbReference type="NCBI Taxonomy" id="1609977"/>
    <lineage>
        <taxon>Bacteria</taxon>
        <taxon>Pseudomonadati</taxon>
        <taxon>Pseudomonadota</taxon>
        <taxon>Alphaproteobacteria</taxon>
        <taxon>Sphingomonadales</taxon>
        <taxon>Sphingomonadaceae</taxon>
        <taxon>Sphingomonas</taxon>
    </lineage>
</organism>
<dbReference type="CDD" id="cd02065">
    <property type="entry name" value="B12-binding_like"/>
    <property type="match status" value="1"/>
</dbReference>
<feature type="domain" description="B12-binding" evidence="2">
    <location>
        <begin position="169"/>
        <end position="297"/>
    </location>
</feature>
<dbReference type="OrthoDB" id="5498228at2"/>
<proteinExistence type="predicted"/>
<gene>
    <name evidence="3" type="ORF">TS85_23015</name>
</gene>
<evidence type="ECO:0000256" key="1">
    <source>
        <dbReference type="SAM" id="MobiDB-lite"/>
    </source>
</evidence>
<dbReference type="InterPro" id="IPR036724">
    <property type="entry name" value="Cobalamin-bd_sf"/>
</dbReference>
<dbReference type="KEGG" id="sphi:TS85_23015"/>
<evidence type="ECO:0000313" key="3">
    <source>
        <dbReference type="EMBL" id="AJP74051.1"/>
    </source>
</evidence>
<dbReference type="Gene3D" id="3.40.50.280">
    <property type="entry name" value="Cobalamin-binding domain"/>
    <property type="match status" value="1"/>
</dbReference>
<dbReference type="InterPro" id="IPR006158">
    <property type="entry name" value="Cobalamin-bd"/>
</dbReference>
<dbReference type="EMBL" id="CP010836">
    <property type="protein sequence ID" value="AJP74051.1"/>
    <property type="molecule type" value="Genomic_DNA"/>
</dbReference>